<keyword evidence="1" id="KW-0479">Metal-binding</keyword>
<dbReference type="InterPro" id="IPR044730">
    <property type="entry name" value="RNase_H-like_dom_plant"/>
</dbReference>
<dbReference type="InterPro" id="IPR001878">
    <property type="entry name" value="Znf_CCHC"/>
</dbReference>
<evidence type="ECO:0000256" key="1">
    <source>
        <dbReference type="PROSITE-ProRule" id="PRU00047"/>
    </source>
</evidence>
<dbReference type="SUPFAM" id="SSF56219">
    <property type="entry name" value="DNase I-like"/>
    <property type="match status" value="1"/>
</dbReference>
<dbReference type="CDD" id="cd01650">
    <property type="entry name" value="RT_nLTR_like"/>
    <property type="match status" value="1"/>
</dbReference>
<feature type="domain" description="CCHC-type" evidence="2">
    <location>
        <begin position="957"/>
        <end position="970"/>
    </location>
</feature>
<dbReference type="SUPFAM" id="SSF53098">
    <property type="entry name" value="Ribonuclease H-like"/>
    <property type="match status" value="2"/>
</dbReference>
<dbReference type="PANTHER" id="PTHR45749:SF26">
    <property type="entry name" value="ZINC FINGER MYM-TYPE PROTEIN 1-LIKE"/>
    <property type="match status" value="1"/>
</dbReference>
<dbReference type="InterPro" id="IPR000477">
    <property type="entry name" value="RT_dom"/>
</dbReference>
<proteinExistence type="predicted"/>
<protein>
    <recommendedName>
        <fullName evidence="2">CCHC-type domain-containing protein</fullName>
    </recommendedName>
</protein>
<accession>A0A2N9F8I2</accession>
<dbReference type="InterPro" id="IPR027417">
    <property type="entry name" value="P-loop_NTPase"/>
</dbReference>
<reference evidence="3" key="1">
    <citation type="submission" date="2018-02" db="EMBL/GenBank/DDBJ databases">
        <authorList>
            <person name="Cohen D.B."/>
            <person name="Kent A.D."/>
        </authorList>
    </citation>
    <scope>NUCLEOTIDE SEQUENCE</scope>
</reference>
<dbReference type="InterPro" id="IPR025398">
    <property type="entry name" value="DUF4371"/>
</dbReference>
<dbReference type="PROSITE" id="PS50158">
    <property type="entry name" value="ZF_CCHC"/>
    <property type="match status" value="1"/>
</dbReference>
<keyword evidence="1" id="KW-0863">Zinc-finger</keyword>
<dbReference type="Pfam" id="PF14111">
    <property type="entry name" value="DUF4283"/>
    <property type="match status" value="1"/>
</dbReference>
<organism evidence="3">
    <name type="scientific">Fagus sylvatica</name>
    <name type="common">Beechnut</name>
    <dbReference type="NCBI Taxonomy" id="28930"/>
    <lineage>
        <taxon>Eukaryota</taxon>
        <taxon>Viridiplantae</taxon>
        <taxon>Streptophyta</taxon>
        <taxon>Embryophyta</taxon>
        <taxon>Tracheophyta</taxon>
        <taxon>Spermatophyta</taxon>
        <taxon>Magnoliopsida</taxon>
        <taxon>eudicotyledons</taxon>
        <taxon>Gunneridae</taxon>
        <taxon>Pentapetalae</taxon>
        <taxon>rosids</taxon>
        <taxon>fabids</taxon>
        <taxon>Fagales</taxon>
        <taxon>Fagaceae</taxon>
        <taxon>Fagus</taxon>
    </lineage>
</organism>
<dbReference type="InterPro" id="IPR025558">
    <property type="entry name" value="DUF4283"/>
</dbReference>
<dbReference type="Pfam" id="PF14392">
    <property type="entry name" value="zf-CCHC_4"/>
    <property type="match status" value="1"/>
</dbReference>
<evidence type="ECO:0000313" key="3">
    <source>
        <dbReference type="EMBL" id="SPC83084.1"/>
    </source>
</evidence>
<evidence type="ECO:0000259" key="2">
    <source>
        <dbReference type="PROSITE" id="PS50158"/>
    </source>
</evidence>
<dbReference type="Pfam" id="PF14291">
    <property type="entry name" value="DUF4371"/>
    <property type="match status" value="1"/>
</dbReference>
<dbReference type="InterPro" id="IPR026960">
    <property type="entry name" value="RVT-Znf"/>
</dbReference>
<sequence>MIQKPRLVMQHCQPLMPTSQFQKNIEIPIPENVNIHIPENVDIPIQENPHPKFQKIDTSLLERDPGLRQQIWDYHVNQRDEIRRAYRNYGVFQPKLSVKKKSGPEKHRRSFQETWYNLFPKWLEYSPVKDAAFCLPCFLFHKPSGNPGKNAFTVDGFRSWKKVRNGTRCAFLSHVGKDFNSSHRVAEQRMDDLMNQPQHIDKVLNKQCHTEIANNRLQLKVSIDVVRVLALQGIAFRGRDESSTSVNRGNFLEILDVVASYDKKVTEVIAKAPKNATYTSPQIQKEILHVFSMKVMNAIREEIGDAKFCIIVDEARDELVREQMAVVLRFVDKDGFVRERFFGVVHISDTVALTLKKEIYSLLSRYNLDIQNIRGQGYDGASTMRGESNGLQALISHDCPYAYYIHCFAHRLQLALVAASKAVIPVGKFFDRLAFIINIVGASCKRNEQLKLAQDAEFAYLIDIDELETGRGLNQKCTLQRAGDTCWSSHFRSISSLIKIFSPTCEVLLKIIKEGSTSSRQCQTQDILTAMHLVSSTKELIQAFRDDKWDDLLTNVISFCAEREALRWKIYGGEVVLCFPHWHRMQLKLPNLRSIAYALRSLYYFWNPDSIGFNLIEYVLCHIVKKERPGAILVFMTGWDDINSLKDQLQAHPLLGDPSKVLLLACQGSMASSKQPYPVIDPLFTLSTSLPRVSSTYSVLSICPSPYSGINPLITILHPFNIIAQSIFTILCLIKLSNFISYPTMTNNIETSHSVEELIARTQTCSCADNHLSLTPVKDPANPFELSLVGKICSPRNFLQSVVQEIVEKAWKLSHPILIKRVDRNIFLFSFGHEVDRQIAFNRRPWTIKGTYLVLKPCSPELSWQELDFTTCTFWVQIHGLPMLWQMEDNLKHIGRQIGSVLEIDFISEPVPHWRKFIRIRVEIDISKPLKSSFFLPKPGLHDIWIGLKYEKLPDFCYKCGIIGHLERDCCSEKTLLSNQYGVRFPEYGIWTKTVNNKEPPNIYQKPPCPDSIISENNIPGAFPAITDKVTNITVGTTLEGEGGTDQVDHTTNPTPAKTHIMVSSLAKLLASSLQQVTCTPRTCMVLQSNSERQNSTNGPWMCFGDFNCVVEEVEKDGGLRGSASNPNFLKELLFELEAVDLGHTGNKFTWWNKRWGKGAIRERLDRAIANPCWRLAFPKASVFHLGAINSDHTPLLIDTNPTDEVCPRPFRFEAIWVRDPWCGGVIRKAWNSVVEGSHAYILCRKQTITTKALKRWNREVFGHCNTMIKNLTSSITELQTLDRTELNATKEAKLQEELNEWLRRNEVMWRQKSRETWLKDGDKNSKFFHLSTIIRRKRNSIDAIKNDEGDWLINKKEIREHVVGKFSQLFTDEAVDFPSNLEQLIEPVITESKNASLCLIPTPQEIKAVIFELNNQKAPGPDGLGNFLKEVNNSLIVLIPKVKSPSSVNHFKPISLCNTIYKTISKLIVSRIRPILDKLISPAQSAFILNRWIAENQLIVHELLHSFRRRKAVLTNFGFHGMFINWVMECVSSVSSSILINGGKSKTIFPTRGLRQGDPLSPYLFILCQEVLSRIIDREHMIGNIKGVKMNMGGPDFTHVMFADDLMLFSKASSNEVLSLNSCLEKYCRWSRQLINRSKSGIIFSKLVHLNQKRRLKNMLQMKKVPENAKYLGVPLFSSRSRSKDFMYLQENLEARLTGWRSKCLSWASRCTLIKSPKKEKGRYLAWKSWDYLCNSKVFGGLGFRKAKKCNEAFIEKLSWMIASKRDSPCMRALRCKYKVKDSWLSDEPRIHATQTWRAMERMKPLIKEGACFLVGNGLSIDVWKEPWVPWLPQFIPKPKNQSTAIVPMKVADLIDQSSKCWSESKLNELFDDASISAIKQISIPTIRKIDKLVWILDSKGNFSVKSAIKTNHSQTIENLWKLKLHERFKILVWRIANGILPTRTVVASKLGQGDVCCPFCHDSEESIDHLFFKCSVSRAIWFGLTWAIHSCHFNILNSKDILKFICDPPIIATANAEPKRLREQTSIQFATTLECIWNLRNQVVHHNHEFNIMVIIKQLEVRILEHIHAVEEPKAGVESNVKRLDLIWKVPAVGTIKLNVDAACSMDIAAISVVARNNHGHIIKAWAKLIAAKDPAVAEASAINWAMEQAECENYKSISVESDSKLCIDALSSPKAECPWKIHAQTSLSLDLASHFNLCTFLWA</sequence>
<dbReference type="Gene3D" id="3.60.10.10">
    <property type="entry name" value="Endonuclease/exonuclease/phosphatase"/>
    <property type="match status" value="1"/>
</dbReference>
<dbReference type="Gene3D" id="3.40.50.300">
    <property type="entry name" value="P-loop containing nucleotide triphosphate hydrolases"/>
    <property type="match status" value="1"/>
</dbReference>
<gene>
    <name evidence="3" type="ORF">FSB_LOCUS10966</name>
</gene>
<dbReference type="Gene3D" id="3.30.420.10">
    <property type="entry name" value="Ribonuclease H-like superfamily/Ribonuclease H"/>
    <property type="match status" value="1"/>
</dbReference>
<dbReference type="InterPro" id="IPR025836">
    <property type="entry name" value="Zn_knuckle_CX2CX4HX4C"/>
</dbReference>
<dbReference type="EMBL" id="OIVN01000621">
    <property type="protein sequence ID" value="SPC83084.1"/>
    <property type="molecule type" value="Genomic_DNA"/>
</dbReference>
<dbReference type="InterPro" id="IPR006580">
    <property type="entry name" value="Znf_TTF"/>
</dbReference>
<dbReference type="InterPro" id="IPR012337">
    <property type="entry name" value="RNaseH-like_sf"/>
</dbReference>
<dbReference type="CDD" id="cd06222">
    <property type="entry name" value="RNase_H_like"/>
    <property type="match status" value="1"/>
</dbReference>
<dbReference type="Pfam" id="PF13456">
    <property type="entry name" value="RVT_3"/>
    <property type="match status" value="1"/>
</dbReference>
<dbReference type="Pfam" id="PF13966">
    <property type="entry name" value="zf-RVT"/>
    <property type="match status" value="1"/>
</dbReference>
<dbReference type="Pfam" id="PF00078">
    <property type="entry name" value="RVT_1"/>
    <property type="match status" value="1"/>
</dbReference>
<dbReference type="GO" id="GO:0008270">
    <property type="term" value="F:zinc ion binding"/>
    <property type="evidence" value="ECO:0007669"/>
    <property type="project" value="UniProtKB-KW"/>
</dbReference>
<dbReference type="SMART" id="SM00597">
    <property type="entry name" value="ZnF_TTF"/>
    <property type="match status" value="1"/>
</dbReference>
<keyword evidence="1" id="KW-0862">Zinc</keyword>
<dbReference type="InterPro" id="IPR002156">
    <property type="entry name" value="RNaseH_domain"/>
</dbReference>
<dbReference type="PANTHER" id="PTHR45749">
    <property type="match status" value="1"/>
</dbReference>
<dbReference type="InterPro" id="IPR036691">
    <property type="entry name" value="Endo/exonu/phosph_ase_sf"/>
</dbReference>
<dbReference type="GO" id="GO:0003676">
    <property type="term" value="F:nucleic acid binding"/>
    <property type="evidence" value="ECO:0007669"/>
    <property type="project" value="InterPro"/>
</dbReference>
<dbReference type="InterPro" id="IPR036397">
    <property type="entry name" value="RNaseH_sf"/>
</dbReference>
<name>A0A2N9F8I2_FAGSY</name>
<dbReference type="GO" id="GO:0004523">
    <property type="term" value="F:RNA-DNA hybrid ribonuclease activity"/>
    <property type="evidence" value="ECO:0007669"/>
    <property type="project" value="InterPro"/>
</dbReference>